<sequence>MTERFTRFLLQDSRAAAAAASAASFVLTKFHGLPEDRTIHVASRVITRAISSMHDAQQTMEKLRPQKLIMSTLCSVTTIAIWLLTQKCRTDGRKDGQKDRRKDERMEGQRQNNKANIKLLTKFDIIYIQLLTKFGEDRMKFSGQTDRQSDSYIAPITSNGGIMRERTTC</sequence>
<evidence type="ECO:0000256" key="1">
    <source>
        <dbReference type="SAM" id="MobiDB-lite"/>
    </source>
</evidence>
<dbReference type="Proteomes" id="UP000828390">
    <property type="component" value="Unassembled WGS sequence"/>
</dbReference>
<reference evidence="2" key="1">
    <citation type="journal article" date="2019" name="bioRxiv">
        <title>The Genome of the Zebra Mussel, Dreissena polymorpha: A Resource for Invasive Species Research.</title>
        <authorList>
            <person name="McCartney M.A."/>
            <person name="Auch B."/>
            <person name="Kono T."/>
            <person name="Mallez S."/>
            <person name="Zhang Y."/>
            <person name="Obille A."/>
            <person name="Becker A."/>
            <person name="Abrahante J.E."/>
            <person name="Garbe J."/>
            <person name="Badalamenti J.P."/>
            <person name="Herman A."/>
            <person name="Mangelson H."/>
            <person name="Liachko I."/>
            <person name="Sullivan S."/>
            <person name="Sone E.D."/>
            <person name="Koren S."/>
            <person name="Silverstein K.A.T."/>
            <person name="Beckman K.B."/>
            <person name="Gohl D.M."/>
        </authorList>
    </citation>
    <scope>NUCLEOTIDE SEQUENCE</scope>
    <source>
        <strain evidence="2">Duluth1</strain>
        <tissue evidence="2">Whole animal</tissue>
    </source>
</reference>
<keyword evidence="3" id="KW-1185">Reference proteome</keyword>
<dbReference type="EMBL" id="JAIWYP010000012">
    <property type="protein sequence ID" value="KAH3725638.1"/>
    <property type="molecule type" value="Genomic_DNA"/>
</dbReference>
<protein>
    <submittedName>
        <fullName evidence="2">Uncharacterized protein</fullName>
    </submittedName>
</protein>
<gene>
    <name evidence="2" type="ORF">DPMN_051486</name>
</gene>
<accession>A0A9D4HQB3</accession>
<dbReference type="AlphaFoldDB" id="A0A9D4HQB3"/>
<feature type="region of interest" description="Disordered" evidence="1">
    <location>
        <begin position="91"/>
        <end position="110"/>
    </location>
</feature>
<name>A0A9D4HQB3_DREPO</name>
<evidence type="ECO:0000313" key="2">
    <source>
        <dbReference type="EMBL" id="KAH3725638.1"/>
    </source>
</evidence>
<reference evidence="2" key="2">
    <citation type="submission" date="2020-11" db="EMBL/GenBank/DDBJ databases">
        <authorList>
            <person name="McCartney M.A."/>
            <person name="Auch B."/>
            <person name="Kono T."/>
            <person name="Mallez S."/>
            <person name="Becker A."/>
            <person name="Gohl D.M."/>
            <person name="Silverstein K.A.T."/>
            <person name="Koren S."/>
            <person name="Bechman K.B."/>
            <person name="Herman A."/>
            <person name="Abrahante J.E."/>
            <person name="Garbe J."/>
        </authorList>
    </citation>
    <scope>NUCLEOTIDE SEQUENCE</scope>
    <source>
        <strain evidence="2">Duluth1</strain>
        <tissue evidence="2">Whole animal</tissue>
    </source>
</reference>
<feature type="compositionally biased region" description="Basic and acidic residues" evidence="1">
    <location>
        <begin position="91"/>
        <end position="108"/>
    </location>
</feature>
<organism evidence="2 3">
    <name type="scientific">Dreissena polymorpha</name>
    <name type="common">Zebra mussel</name>
    <name type="synonym">Mytilus polymorpha</name>
    <dbReference type="NCBI Taxonomy" id="45954"/>
    <lineage>
        <taxon>Eukaryota</taxon>
        <taxon>Metazoa</taxon>
        <taxon>Spiralia</taxon>
        <taxon>Lophotrochozoa</taxon>
        <taxon>Mollusca</taxon>
        <taxon>Bivalvia</taxon>
        <taxon>Autobranchia</taxon>
        <taxon>Heteroconchia</taxon>
        <taxon>Euheterodonta</taxon>
        <taxon>Imparidentia</taxon>
        <taxon>Neoheterodontei</taxon>
        <taxon>Myida</taxon>
        <taxon>Dreissenoidea</taxon>
        <taxon>Dreissenidae</taxon>
        <taxon>Dreissena</taxon>
    </lineage>
</organism>
<proteinExistence type="predicted"/>
<evidence type="ECO:0000313" key="3">
    <source>
        <dbReference type="Proteomes" id="UP000828390"/>
    </source>
</evidence>
<comment type="caution">
    <text evidence="2">The sequence shown here is derived from an EMBL/GenBank/DDBJ whole genome shotgun (WGS) entry which is preliminary data.</text>
</comment>